<gene>
    <name evidence="6" type="ORF">DGYR_LOCUS12626</name>
</gene>
<dbReference type="GO" id="GO:0030036">
    <property type="term" value="P:actin cytoskeleton organization"/>
    <property type="evidence" value="ECO:0007669"/>
    <property type="project" value="InterPro"/>
</dbReference>
<dbReference type="PROSITE" id="PS50194">
    <property type="entry name" value="FILAMIN_REPEAT"/>
    <property type="match status" value="2"/>
</dbReference>
<feature type="region of interest" description="Disordered" evidence="4">
    <location>
        <begin position="890"/>
        <end position="974"/>
    </location>
</feature>
<evidence type="ECO:0000313" key="7">
    <source>
        <dbReference type="Proteomes" id="UP000549394"/>
    </source>
</evidence>
<dbReference type="Gene3D" id="1.10.418.10">
    <property type="entry name" value="Calponin-like domain"/>
    <property type="match status" value="1"/>
</dbReference>
<feature type="region of interest" description="Disordered" evidence="4">
    <location>
        <begin position="1060"/>
        <end position="1080"/>
    </location>
</feature>
<feature type="region of interest" description="Disordered" evidence="4">
    <location>
        <begin position="1"/>
        <end position="27"/>
    </location>
</feature>
<dbReference type="Pfam" id="PF00630">
    <property type="entry name" value="Filamin"/>
    <property type="match status" value="2"/>
</dbReference>
<dbReference type="SMART" id="SM00033">
    <property type="entry name" value="CH"/>
    <property type="match status" value="1"/>
</dbReference>
<feature type="compositionally biased region" description="Basic and acidic residues" evidence="4">
    <location>
        <begin position="963"/>
        <end position="974"/>
    </location>
</feature>
<protein>
    <submittedName>
        <fullName evidence="6">DgyrCDS13452</fullName>
    </submittedName>
</protein>
<dbReference type="InterPro" id="IPR044801">
    <property type="entry name" value="Filamin"/>
</dbReference>
<feature type="repeat" description="Filamin" evidence="3">
    <location>
        <begin position="367"/>
        <end position="515"/>
    </location>
</feature>
<comment type="similarity">
    <text evidence="1">Belongs to the filamin family.</text>
</comment>
<dbReference type="Proteomes" id="UP000549394">
    <property type="component" value="Unassembled WGS sequence"/>
</dbReference>
<feature type="region of interest" description="Disordered" evidence="4">
    <location>
        <begin position="735"/>
        <end position="754"/>
    </location>
</feature>
<name>A0A7I8WAQ1_9ANNE</name>
<dbReference type="PROSITE" id="PS50021">
    <property type="entry name" value="CH"/>
    <property type="match status" value="1"/>
</dbReference>
<proteinExistence type="inferred from homology"/>
<dbReference type="InterPro" id="IPR017868">
    <property type="entry name" value="Filamin/ABP280_repeat-like"/>
</dbReference>
<dbReference type="InterPro" id="IPR036872">
    <property type="entry name" value="CH_dom_sf"/>
</dbReference>
<feature type="compositionally biased region" description="Basic and acidic residues" evidence="4">
    <location>
        <begin position="742"/>
        <end position="754"/>
    </location>
</feature>
<dbReference type="Gene3D" id="2.60.40.10">
    <property type="entry name" value="Immunoglobulins"/>
    <property type="match status" value="2"/>
</dbReference>
<dbReference type="SMART" id="SM00557">
    <property type="entry name" value="IG_FLMN"/>
    <property type="match status" value="2"/>
</dbReference>
<dbReference type="InterPro" id="IPR001298">
    <property type="entry name" value="Filamin/ABP280_rpt"/>
</dbReference>
<feature type="domain" description="Calponin-homology (CH)" evidence="5">
    <location>
        <begin position="242"/>
        <end position="347"/>
    </location>
</feature>
<sequence>MSAKKRSRSPLREMIGKLTANDPEKEENIQRHLEDRLEVLVDLRVGQLEELVKKNKHKLREDVLARLEDEIARNSSRSLYERGLSRYSSAPSLLESTEIKVKDDDEKQVEPVETKKRKAFEHQLVTVTPYICKGKKNGGKKYKVQLELGHFTDDIQTELNDRTLAVQTRSSIDPNLTTQIDIEFPRSVCLDQLFISPPKEGKLFITAPMQEIQRFTVWIEGTTLIYKPSLSERISEFFKGETRNKQELLEWIQSRIPKLGVYDLSTCFSDGICLCALIESCRPGSCPRFDLLKPTQRRNNCRFSLKLANKHLGVPLTIITAEEIAEQKDEMSKNKLYHLLKVIRWSAKKQVARQPVDHWKKLQRQSSMLRMAEDCLIKGSGLVAGVVGRKSKFSLHLPIVDQFDVTIEIAGPNNESCVEKLYSLYPNRKMSTIFQRHPDEVELRPNQRLIGKTRNGLRIVRERTLDREASIQFDYECIDEGHFIISYIPLNSGDHVISVKYEGRHIGKSPYVVSISETLEELNKQGRARITQETGIFESRTMIEESSIESSEAEVTPVTRARPPSLQRSLTSIGKVPLRNRVICRRILRKFITETGQEILIEDATSTNPCTRQASVESYSSCPPVLSKPLKLEKFPKIDSLKLIAGHLATVIVKESVFEANKLVLKSQCRRRSNSLELKDIYDGLLNPKTMKDKKFISSPFSSVSDIPSFRPLSIYRKHRRLSSNRSLPLELYKTPLPNGIEHPDRRNKTQKNEGHPVFLKNTDINVSEESSLTSSISSKADFETSDDNSEMKDCFRELKMALKRAGLSRRRRSSKGSLVRQVTRVGEEPQKKNYLSLPAAVSRRKKITASDFSNQVNYEDIKFETGWTRDVPYLKKKRLIIRKEMENEEVNGNKEEVADESEEKRKNMEENENGIENGIVTVEKGTKTDDESKEETSKEDGTDEISEDWSKENGDIEDGVDNSERLEANDKETNINVTTPVKNVFSPQKINNGHRVVRRNKYRGRITLDRRLIQSFSKSQSEEEMSKNVVKLLKSCKSGVKKKRITFNRKIFVFRRSRSNSSRGNSSIDSPFPINKSTGSVSDEEYKGFGLRQSNRMEFIDELNSFINLSEIAPMDQFNSRTFELTEMSENNTISVQHEEREELSDTEVDKQELVDDRRNTSNRSPESLEKLFDSLDNFFTEFDKQAETDSPDVVVPNPKRVFATGNGLKTGRVGDKNRFQVLTCSSSGNGWLSVNIQGPARYSVDEIIITYTGDGLYEISFTVNRPGFYNISIRWAHHEIQGGPFLTEIRLN</sequence>
<dbReference type="SUPFAM" id="SSF81296">
    <property type="entry name" value="E set domains"/>
    <property type="match status" value="2"/>
</dbReference>
<dbReference type="InterPro" id="IPR014756">
    <property type="entry name" value="Ig_E-set"/>
</dbReference>
<evidence type="ECO:0000256" key="1">
    <source>
        <dbReference type="ARBA" id="ARBA00009238"/>
    </source>
</evidence>
<dbReference type="GO" id="GO:0051015">
    <property type="term" value="F:actin filament binding"/>
    <property type="evidence" value="ECO:0007669"/>
    <property type="project" value="InterPro"/>
</dbReference>
<dbReference type="OrthoDB" id="10012602at2759"/>
<feature type="compositionally biased region" description="Basic and acidic residues" evidence="4">
    <location>
        <begin position="1149"/>
        <end position="1161"/>
    </location>
</feature>
<dbReference type="PANTHER" id="PTHR38537">
    <property type="entry name" value="JITTERBUG, ISOFORM N"/>
    <property type="match status" value="1"/>
</dbReference>
<feature type="repeat" description="Filamin" evidence="3">
    <location>
        <begin position="1195"/>
        <end position="1291"/>
    </location>
</feature>
<dbReference type="SUPFAM" id="SSF47576">
    <property type="entry name" value="Calponin-homology domain, CH-domain"/>
    <property type="match status" value="1"/>
</dbReference>
<feature type="compositionally biased region" description="Basic and acidic residues" evidence="4">
    <location>
        <begin position="925"/>
        <end position="941"/>
    </location>
</feature>
<evidence type="ECO:0000259" key="5">
    <source>
        <dbReference type="PROSITE" id="PS50021"/>
    </source>
</evidence>
<evidence type="ECO:0000256" key="2">
    <source>
        <dbReference type="ARBA" id="ARBA00022737"/>
    </source>
</evidence>
<dbReference type="InterPro" id="IPR001715">
    <property type="entry name" value="CH_dom"/>
</dbReference>
<dbReference type="InterPro" id="IPR013783">
    <property type="entry name" value="Ig-like_fold"/>
</dbReference>
<dbReference type="EMBL" id="CAJFCJ010000025">
    <property type="protein sequence ID" value="CAD5125211.1"/>
    <property type="molecule type" value="Genomic_DNA"/>
</dbReference>
<dbReference type="PANTHER" id="PTHR38537:SF8">
    <property type="entry name" value="FILAMIN-A"/>
    <property type="match status" value="1"/>
</dbReference>
<feature type="region of interest" description="Disordered" evidence="4">
    <location>
        <begin position="1135"/>
        <end position="1167"/>
    </location>
</feature>
<comment type="caution">
    <text evidence="6">The sequence shown here is derived from an EMBL/GenBank/DDBJ whole genome shotgun (WGS) entry which is preliminary data.</text>
</comment>
<keyword evidence="7" id="KW-1185">Reference proteome</keyword>
<organism evidence="6 7">
    <name type="scientific">Dimorphilus gyrociliatus</name>
    <dbReference type="NCBI Taxonomy" id="2664684"/>
    <lineage>
        <taxon>Eukaryota</taxon>
        <taxon>Metazoa</taxon>
        <taxon>Spiralia</taxon>
        <taxon>Lophotrochozoa</taxon>
        <taxon>Annelida</taxon>
        <taxon>Polychaeta</taxon>
        <taxon>Polychaeta incertae sedis</taxon>
        <taxon>Dinophilidae</taxon>
        <taxon>Dimorphilus</taxon>
    </lineage>
</organism>
<evidence type="ECO:0000313" key="6">
    <source>
        <dbReference type="EMBL" id="CAD5125211.1"/>
    </source>
</evidence>
<evidence type="ECO:0000256" key="3">
    <source>
        <dbReference type="PROSITE-ProRule" id="PRU00087"/>
    </source>
</evidence>
<reference evidence="6 7" key="1">
    <citation type="submission" date="2020-08" db="EMBL/GenBank/DDBJ databases">
        <authorList>
            <person name="Hejnol A."/>
        </authorList>
    </citation>
    <scope>NUCLEOTIDE SEQUENCE [LARGE SCALE GENOMIC DNA]</scope>
</reference>
<evidence type="ECO:0000256" key="4">
    <source>
        <dbReference type="SAM" id="MobiDB-lite"/>
    </source>
</evidence>
<keyword evidence="2" id="KW-0677">Repeat</keyword>
<dbReference type="Pfam" id="PF00307">
    <property type="entry name" value="CH"/>
    <property type="match status" value="1"/>
</dbReference>
<accession>A0A7I8WAQ1</accession>
<feature type="compositionally biased region" description="Basic and acidic residues" evidence="4">
    <location>
        <begin position="890"/>
        <end position="910"/>
    </location>
</feature>